<dbReference type="InterPro" id="IPR050783">
    <property type="entry name" value="Oxylipin_biosynth_metab"/>
</dbReference>
<proteinExistence type="predicted"/>
<dbReference type="Gene3D" id="1.10.640.10">
    <property type="entry name" value="Haem peroxidase domain superfamily, animal type"/>
    <property type="match status" value="1"/>
</dbReference>
<dbReference type="GO" id="GO:0020037">
    <property type="term" value="F:heme binding"/>
    <property type="evidence" value="ECO:0007669"/>
    <property type="project" value="InterPro"/>
</dbReference>
<dbReference type="GO" id="GO:0004666">
    <property type="term" value="F:prostaglandin-endoperoxide synthase activity"/>
    <property type="evidence" value="ECO:0007669"/>
    <property type="project" value="TreeGrafter"/>
</dbReference>
<dbReference type="GO" id="GO:0016702">
    <property type="term" value="F:oxidoreductase activity, acting on single donors with incorporation of molecular oxygen, incorporation of two atoms of oxygen"/>
    <property type="evidence" value="ECO:0007669"/>
    <property type="project" value="TreeGrafter"/>
</dbReference>
<sequence length="550" mass="61712">MTAALRSKRRDKFVPRLRVFLLQNFAPVWRAVERVPPLARLVNRLIINTACNTAAFRPHVLSTLGDYTSWSSLTDRTYLGRMVPPLPAAAQGGPSLAETTALFAPQGPQQQCPKSTLLFPIFAQYLTDGFLRTSSTDRARTTSNHDIDLSPLYGRTPAQTLALRATPDQGHGKGRLKSQWIGDEEFPPDLYRTGTSDIAADFADAHGTSLLDLPLGMNADPPWAAGEHSRRRLFAVGGDRVNSTALVAMLNTLFLREHNRLAGELERRNPGWDDTRVFETARNIVIVLFIKIVIEEYINHISSACFRLRADPRVAWKAPWNKPNWMTVEFSLLYRWHSLVPETMLWDGTRMDTAAILLDNRKLIEAGLAKAFKWAGQTPAARLGLHNTAIYLENQLTVESRAIEQNRARRLPGYNAYRKAMGMNPVDDFDCMTGDRARQEELRALYRTPEAVDFYVGLFAEDAGLNTPMPPLLGAMVALDAFSQALNNPLLSKQVYGKETFTGYGLEVIEATGTLWDILVRNLGPTAPSDIRAEDVRMTRPDWRRRFSAF</sequence>
<dbReference type="GO" id="GO:0005737">
    <property type="term" value="C:cytoplasm"/>
    <property type="evidence" value="ECO:0007669"/>
    <property type="project" value="TreeGrafter"/>
</dbReference>
<evidence type="ECO:0000256" key="3">
    <source>
        <dbReference type="ARBA" id="ARBA00023002"/>
    </source>
</evidence>
<keyword evidence="4" id="KW-0408">Iron</keyword>
<dbReference type="GO" id="GO:0004601">
    <property type="term" value="F:peroxidase activity"/>
    <property type="evidence" value="ECO:0007669"/>
    <property type="project" value="UniProtKB-KW"/>
</dbReference>
<dbReference type="InterPro" id="IPR010255">
    <property type="entry name" value="Haem_peroxidase_sf"/>
</dbReference>
<name>A0AAX1UEX7_CERSP</name>
<dbReference type="EMBL" id="QWGP01000043">
    <property type="protein sequence ID" value="RHZ90906.1"/>
    <property type="molecule type" value="Genomic_DNA"/>
</dbReference>
<reference evidence="5 6" key="1">
    <citation type="submission" date="2018-08" db="EMBL/GenBank/DDBJ databases">
        <title>Draft genome sequence of Rhodobacter sphaeroides FY.</title>
        <authorList>
            <person name="Rayyan A."/>
            <person name="Meyer T.E."/>
            <person name="Kyndt J.A."/>
        </authorList>
    </citation>
    <scope>NUCLEOTIDE SEQUENCE [LARGE SCALE GENOMIC DNA]</scope>
    <source>
        <strain evidence="5 6">FY</strain>
    </source>
</reference>
<dbReference type="GO" id="GO:0006631">
    <property type="term" value="P:fatty acid metabolic process"/>
    <property type="evidence" value="ECO:0007669"/>
    <property type="project" value="UniProtKB-ARBA"/>
</dbReference>
<dbReference type="Proteomes" id="UP000266305">
    <property type="component" value="Unassembled WGS sequence"/>
</dbReference>
<dbReference type="InterPro" id="IPR019791">
    <property type="entry name" value="Haem_peroxidase_animal"/>
</dbReference>
<dbReference type="GO" id="GO:0006979">
    <property type="term" value="P:response to oxidative stress"/>
    <property type="evidence" value="ECO:0007669"/>
    <property type="project" value="InterPro"/>
</dbReference>
<dbReference type="RefSeq" id="WP_119001455.1">
    <property type="nucleotide sequence ID" value="NZ_QWGP01000043.1"/>
</dbReference>
<dbReference type="AlphaFoldDB" id="A0AAX1UEX7"/>
<evidence type="ECO:0000256" key="2">
    <source>
        <dbReference type="ARBA" id="ARBA00022964"/>
    </source>
</evidence>
<dbReference type="PRINTS" id="PR00457">
    <property type="entry name" value="ANPEROXIDASE"/>
</dbReference>
<dbReference type="PANTHER" id="PTHR11903:SF39">
    <property type="entry name" value="PROSTAGLANDIN G_H SYNTHASE 2-LIKE"/>
    <property type="match status" value="1"/>
</dbReference>
<evidence type="ECO:0000313" key="5">
    <source>
        <dbReference type="EMBL" id="RHZ90906.1"/>
    </source>
</evidence>
<evidence type="ECO:0000313" key="6">
    <source>
        <dbReference type="Proteomes" id="UP000266305"/>
    </source>
</evidence>
<dbReference type="InterPro" id="IPR037120">
    <property type="entry name" value="Haem_peroxidase_sf_animal"/>
</dbReference>
<keyword evidence="2" id="KW-0223">Dioxygenase</keyword>
<accession>A0AAX1UEX7</accession>
<gene>
    <name evidence="5" type="ORF">D1114_21795</name>
</gene>
<keyword evidence="5" id="KW-0575">Peroxidase</keyword>
<organism evidence="5 6">
    <name type="scientific">Cereibacter sphaeroides</name>
    <name type="common">Rhodobacter sphaeroides</name>
    <dbReference type="NCBI Taxonomy" id="1063"/>
    <lineage>
        <taxon>Bacteria</taxon>
        <taxon>Pseudomonadati</taxon>
        <taxon>Pseudomonadota</taxon>
        <taxon>Alphaproteobacteria</taxon>
        <taxon>Rhodobacterales</taxon>
        <taxon>Paracoccaceae</taxon>
        <taxon>Cereibacter</taxon>
    </lineage>
</organism>
<evidence type="ECO:0000256" key="1">
    <source>
        <dbReference type="ARBA" id="ARBA00022723"/>
    </source>
</evidence>
<dbReference type="GO" id="GO:0046872">
    <property type="term" value="F:metal ion binding"/>
    <property type="evidence" value="ECO:0007669"/>
    <property type="project" value="UniProtKB-KW"/>
</dbReference>
<dbReference type="PANTHER" id="PTHR11903">
    <property type="entry name" value="PROSTAGLANDIN G/H SYNTHASE"/>
    <property type="match status" value="1"/>
</dbReference>
<comment type="caution">
    <text evidence="5">The sequence shown here is derived from an EMBL/GenBank/DDBJ whole genome shotgun (WGS) entry which is preliminary data.</text>
</comment>
<keyword evidence="3" id="KW-0560">Oxidoreductase</keyword>
<dbReference type="SUPFAM" id="SSF48113">
    <property type="entry name" value="Heme-dependent peroxidases"/>
    <property type="match status" value="1"/>
</dbReference>
<protein>
    <submittedName>
        <fullName evidence="5">Heme peroxidase</fullName>
    </submittedName>
</protein>
<keyword evidence="1" id="KW-0479">Metal-binding</keyword>
<dbReference type="PROSITE" id="PS50292">
    <property type="entry name" value="PEROXIDASE_3"/>
    <property type="match status" value="1"/>
</dbReference>
<evidence type="ECO:0000256" key="4">
    <source>
        <dbReference type="ARBA" id="ARBA00023004"/>
    </source>
</evidence>
<dbReference type="CDD" id="cd09816">
    <property type="entry name" value="prostaglandin_endoperoxide_synthase"/>
    <property type="match status" value="1"/>
</dbReference>
<dbReference type="Pfam" id="PF03098">
    <property type="entry name" value="An_peroxidase"/>
    <property type="match status" value="1"/>
</dbReference>